<evidence type="ECO:0000313" key="2">
    <source>
        <dbReference type="Proteomes" id="UP000296049"/>
    </source>
</evidence>
<dbReference type="Proteomes" id="UP000296049">
    <property type="component" value="Unassembled WGS sequence"/>
</dbReference>
<proteinExistence type="predicted"/>
<name>R0LN43_ANAPL</name>
<organism evidence="1 2">
    <name type="scientific">Anas platyrhynchos</name>
    <name type="common">Mallard</name>
    <name type="synonym">Anas boschas</name>
    <dbReference type="NCBI Taxonomy" id="8839"/>
    <lineage>
        <taxon>Eukaryota</taxon>
        <taxon>Metazoa</taxon>
        <taxon>Chordata</taxon>
        <taxon>Craniata</taxon>
        <taxon>Vertebrata</taxon>
        <taxon>Euteleostomi</taxon>
        <taxon>Archelosauria</taxon>
        <taxon>Archosauria</taxon>
        <taxon>Dinosauria</taxon>
        <taxon>Saurischia</taxon>
        <taxon>Theropoda</taxon>
        <taxon>Coelurosauria</taxon>
        <taxon>Aves</taxon>
        <taxon>Neognathae</taxon>
        <taxon>Galloanserae</taxon>
        <taxon>Anseriformes</taxon>
        <taxon>Anatidae</taxon>
        <taxon>Anatinae</taxon>
        <taxon>Anas</taxon>
    </lineage>
</organism>
<protein>
    <submittedName>
        <fullName evidence="1">Uncharacterized protein</fullName>
    </submittedName>
</protein>
<reference evidence="2" key="1">
    <citation type="journal article" date="2013" name="Nat. Genet.">
        <title>The duck genome and transcriptome provide insight into an avian influenza virus reservoir species.</title>
        <authorList>
            <person name="Huang Y."/>
            <person name="Li Y."/>
            <person name="Burt D.W."/>
            <person name="Chen H."/>
            <person name="Zhang Y."/>
            <person name="Qian W."/>
            <person name="Kim H."/>
            <person name="Gan S."/>
            <person name="Zhao Y."/>
            <person name="Li J."/>
            <person name="Yi K."/>
            <person name="Feng H."/>
            <person name="Zhu P."/>
            <person name="Li B."/>
            <person name="Liu Q."/>
            <person name="Fairley S."/>
            <person name="Magor K.E."/>
            <person name="Du Z."/>
            <person name="Hu X."/>
            <person name="Goodman L."/>
            <person name="Tafer H."/>
            <person name="Vignal A."/>
            <person name="Lee T."/>
            <person name="Kim K.W."/>
            <person name="Sheng Z."/>
            <person name="An Y."/>
            <person name="Searle S."/>
            <person name="Herrero J."/>
            <person name="Groenen M.A."/>
            <person name="Crooijmans R.P."/>
            <person name="Faraut T."/>
            <person name="Cai Q."/>
            <person name="Webster R.G."/>
            <person name="Aldridge J.R."/>
            <person name="Warren W.C."/>
            <person name="Bartschat S."/>
            <person name="Kehr S."/>
            <person name="Marz M."/>
            <person name="Stadler P.F."/>
            <person name="Smith J."/>
            <person name="Kraus R.H."/>
            <person name="Zhao Y."/>
            <person name="Ren L."/>
            <person name="Fei J."/>
            <person name="Morisson M."/>
            <person name="Kaiser P."/>
            <person name="Griffin D.K."/>
            <person name="Rao M."/>
            <person name="Pitel F."/>
            <person name="Wang J."/>
            <person name="Li N."/>
        </authorList>
    </citation>
    <scope>NUCLEOTIDE SEQUENCE [LARGE SCALE GENOMIC DNA]</scope>
</reference>
<gene>
    <name evidence="1" type="ORF">Anapl_01517</name>
</gene>
<sequence>MGTRQEEVPESPSDDFAKLYLCKSRDKSRRNAVPTLWAVDRSLLRGEATTTQLQCGDCLTKIKPKEELAITGICGNAQIFFLVIVECAYGCAGDWMNSLAYSCPLICLPGPSFLQGKQGGVCGYFQNLQTMGVRRYGQSFGRQLLPVEVFLKLAGAVCRGHGQPESLCSTSGLSRSAGQGHCCVGMPARQSWLLCTAAQGSLQALLQAAAGKLQARELKHCLVSGL</sequence>
<dbReference type="EMBL" id="KB743040">
    <property type="protein sequence ID" value="EOB01823.1"/>
    <property type="molecule type" value="Genomic_DNA"/>
</dbReference>
<keyword evidence="2" id="KW-1185">Reference proteome</keyword>
<dbReference type="AlphaFoldDB" id="R0LN43"/>
<accession>R0LN43</accession>
<evidence type="ECO:0000313" key="1">
    <source>
        <dbReference type="EMBL" id="EOB01823.1"/>
    </source>
</evidence>